<sequence>MGYDSLVSYHKYISFYNLKTYFLNSLSIIYKFYETSYIIAMNRKKKKKKKDKISYIKYNTKNIYNIYIVLLKIQYCVIILFFSVYFYFHHNKDNLMCTVIILNGCVKSNLCSLIYNNT</sequence>
<name>A0A0L1I770_PLAFA</name>
<feature type="transmembrane region" description="Helical" evidence="1">
    <location>
        <begin position="20"/>
        <end position="42"/>
    </location>
</feature>
<dbReference type="Proteomes" id="UP000054562">
    <property type="component" value="Unassembled WGS sequence"/>
</dbReference>
<reference evidence="3" key="2">
    <citation type="submission" date="2015-07" db="EMBL/GenBank/DDBJ databases">
        <title>The genome sequence of Plasmodium falciparum IGH-CR14.</title>
        <authorList>
            <consortium name="The Broad Institute Genome Sequencing Platform"/>
            <person name="Volkman S.K."/>
            <person name="Neafsey D.E."/>
            <person name="Dash A.P."/>
            <person name="Chitnis C.E."/>
            <person name="Hartl D.L."/>
            <person name="Young S.K."/>
            <person name="Kodira C.D."/>
            <person name="Zeng Q."/>
            <person name="Koehrsen M."/>
            <person name="Godfrey P."/>
            <person name="Alvarado L."/>
            <person name="Berlin A."/>
            <person name="Borenstein D."/>
            <person name="Chen Z."/>
            <person name="Engels R."/>
            <person name="Freedman E."/>
            <person name="Gellesch M."/>
            <person name="Goldberg J."/>
            <person name="Griggs A."/>
            <person name="Gujja S."/>
            <person name="Heiman D."/>
            <person name="Hepburn T."/>
            <person name="Howarth C."/>
            <person name="Jen D."/>
            <person name="Larson L."/>
            <person name="Lewis B."/>
            <person name="Mehta T."/>
            <person name="Park D."/>
            <person name="Pearson M."/>
            <person name="Roberts A."/>
            <person name="Saif S."/>
            <person name="Shea T."/>
            <person name="Shenoy N."/>
            <person name="Sisk P."/>
            <person name="Stolte C."/>
            <person name="Sykes S."/>
            <person name="Walk T."/>
            <person name="White J."/>
            <person name="Yandava C."/>
            <person name="Wirth D.F."/>
            <person name="Nusbaum C."/>
            <person name="Birren B."/>
        </authorList>
    </citation>
    <scope>NUCLEOTIDE SEQUENCE [LARGE SCALE GENOMIC DNA]</scope>
    <source>
        <strain evidence="3">IGH-CR14</strain>
    </source>
</reference>
<dbReference type="AlphaFoldDB" id="A0A0L1I770"/>
<keyword evidence="1" id="KW-0472">Membrane</keyword>
<evidence type="ECO:0000313" key="2">
    <source>
        <dbReference type="EMBL" id="KNG75352.1"/>
    </source>
</evidence>
<reference evidence="3" key="1">
    <citation type="submission" date="2015-07" db="EMBL/GenBank/DDBJ databases">
        <title>Annotation of Plasmodium falciparum IGH-CR14.</title>
        <authorList>
            <consortium name="The Broad Institute Genome Sequencing Platform"/>
            <person name="Volkman S.K."/>
            <person name="Neafsey D.E."/>
            <person name="Dash A.P."/>
            <person name="Chitnis C.E."/>
            <person name="Hartl D.L."/>
            <person name="Young S.K."/>
            <person name="Zeng Q."/>
            <person name="Koehrsen M."/>
            <person name="Alvarado L."/>
            <person name="Berlin A."/>
            <person name="Borenstein D."/>
            <person name="Chapman S.B."/>
            <person name="Chen Z."/>
            <person name="Engels R."/>
            <person name="Freedman E."/>
            <person name="Gellesch M."/>
            <person name="Goldberg J."/>
            <person name="Griggs A."/>
            <person name="Gujja S."/>
            <person name="Heilman E.R."/>
            <person name="Heiman D.I."/>
            <person name="Howarth C."/>
            <person name="Jen D."/>
            <person name="Larson L."/>
            <person name="Mehta T."/>
            <person name="Neiman D."/>
            <person name="Park D."/>
            <person name="Pearson M."/>
            <person name="Roberts A."/>
            <person name="Saif S."/>
            <person name="Shea T."/>
            <person name="Shenoy N."/>
            <person name="Sisk P."/>
            <person name="Stolte C."/>
            <person name="Sykes S."/>
            <person name="Walk T."/>
            <person name="White J."/>
            <person name="Yandava C."/>
            <person name="Haas B."/>
            <person name="Henn M.R."/>
            <person name="Nusbaum C."/>
            <person name="Birren B."/>
        </authorList>
    </citation>
    <scope>NUCLEOTIDE SEQUENCE [LARGE SCALE GENOMIC DNA]</scope>
    <source>
        <strain evidence="3">IGH-CR14</strain>
    </source>
</reference>
<gene>
    <name evidence="2" type="ORF">PFMG_01400</name>
</gene>
<proteinExistence type="predicted"/>
<accession>A0A0L1I770</accession>
<protein>
    <submittedName>
        <fullName evidence="2">Uncharacterized protein</fullName>
    </submittedName>
</protein>
<feature type="transmembrane region" description="Helical" evidence="1">
    <location>
        <begin position="63"/>
        <end position="88"/>
    </location>
</feature>
<keyword evidence="1" id="KW-1133">Transmembrane helix</keyword>
<dbReference type="EMBL" id="GG665048">
    <property type="protein sequence ID" value="KNG75352.1"/>
    <property type="molecule type" value="Genomic_DNA"/>
</dbReference>
<organism evidence="2 3">
    <name type="scientific">Plasmodium falciparum IGH-CR14</name>
    <dbReference type="NCBI Taxonomy" id="580059"/>
    <lineage>
        <taxon>Eukaryota</taxon>
        <taxon>Sar</taxon>
        <taxon>Alveolata</taxon>
        <taxon>Apicomplexa</taxon>
        <taxon>Aconoidasida</taxon>
        <taxon>Haemosporida</taxon>
        <taxon>Plasmodiidae</taxon>
        <taxon>Plasmodium</taxon>
        <taxon>Plasmodium (Laverania)</taxon>
    </lineage>
</organism>
<evidence type="ECO:0000313" key="3">
    <source>
        <dbReference type="Proteomes" id="UP000054562"/>
    </source>
</evidence>
<keyword evidence="1" id="KW-0812">Transmembrane</keyword>
<evidence type="ECO:0000256" key="1">
    <source>
        <dbReference type="SAM" id="Phobius"/>
    </source>
</evidence>